<evidence type="ECO:0000256" key="1">
    <source>
        <dbReference type="SAM" id="MobiDB-lite"/>
    </source>
</evidence>
<keyword evidence="3" id="KW-1185">Reference proteome</keyword>
<feature type="region of interest" description="Disordered" evidence="1">
    <location>
        <begin position="341"/>
        <end position="463"/>
    </location>
</feature>
<dbReference type="Proteomes" id="UP000757232">
    <property type="component" value="Unassembled WGS sequence"/>
</dbReference>
<sequence>MYTQPYAQPYIQSHPQLQPDAVAVSSQSQDVAMSHPQPKLFQDGSAPVFRACSSAMQRPTLTNVRIRSTRDANQIFYAVLLNLLPMTVRRLDAEERRAITSGNVYVWEERGATSEATGLGIERWTDGMRWSPSRVRDEFLFYHQKELDPEEADNLPPTRWARIVRPKTTSADGSSSDTSPDKIPHQHALNDPEKLIKQTYSVLVALPEESQRGVLRKWHLTAYFTQSTVDKLQTVDEVLPKPHVMVPEGLFRSARAGKIRRDTTSGRLQQQQRQLAYYDPDAAGPSGSSPVSSAYPSSSSYSPYASSYMHMMQHAYAYSHAQPQYSPYVQDEVAVHRQALPPSALPSSSSLPPAGGPYAITPTPHPSHVPPPPPQGQSSISGQPRGLGLTHTRPPREWDGEHDQEREPREQVRYERDLERERASISPQRIPPALPNTFDPTVTRGRVHPSAPTQTRSPSYSHPYANALQGHLVRTSGGGAAVVAGPGTQASVSEYYSPAKPIKPIDVSPSRQPQTQVTAASPASAGPSNACARETSAGGSTGTGGGGAGVNNPDSSEIGEQRQSAIGPVRIGPSSPSPRHKNKHLSAMTRLSASPRSLPSSALAQSESLPRLRSVSFSGSAVTTAAPASSTTLPNRSPAGDNLSLVGEYARSLVPLHNLENAVFPRRDPTDDALLRRFNALRTTAPTSTTSTARDE</sequence>
<dbReference type="Pfam" id="PF09729">
    <property type="entry name" value="Gti1_Pac2"/>
    <property type="match status" value="1"/>
</dbReference>
<evidence type="ECO:0000313" key="3">
    <source>
        <dbReference type="Proteomes" id="UP000757232"/>
    </source>
</evidence>
<comment type="caution">
    <text evidence="2">The sequence shown here is derived from an EMBL/GenBank/DDBJ whole genome shotgun (WGS) entry which is preliminary data.</text>
</comment>
<feature type="compositionally biased region" description="Pro residues" evidence="1">
    <location>
        <begin position="363"/>
        <end position="375"/>
    </location>
</feature>
<dbReference type="EMBL" id="LNZH02000188">
    <property type="protein sequence ID" value="OCB87788.1"/>
    <property type="molecule type" value="Genomic_DNA"/>
</dbReference>
<feature type="compositionally biased region" description="Low complexity" evidence="1">
    <location>
        <begin position="168"/>
        <end position="178"/>
    </location>
</feature>
<evidence type="ECO:0008006" key="4">
    <source>
        <dbReference type="Google" id="ProtNLM"/>
    </source>
</evidence>
<feature type="compositionally biased region" description="Low complexity" evidence="1">
    <location>
        <begin position="618"/>
        <end position="632"/>
    </location>
</feature>
<name>A0A9Q5HXF0_SANBA</name>
<feature type="compositionally biased region" description="Low complexity" evidence="1">
    <location>
        <begin position="519"/>
        <end position="538"/>
    </location>
</feature>
<dbReference type="AlphaFoldDB" id="A0A9Q5HXF0"/>
<organism evidence="2 3">
    <name type="scientific">Sanghuangporus baumii</name>
    <name type="common">Phellinus baumii</name>
    <dbReference type="NCBI Taxonomy" id="108892"/>
    <lineage>
        <taxon>Eukaryota</taxon>
        <taxon>Fungi</taxon>
        <taxon>Dikarya</taxon>
        <taxon>Basidiomycota</taxon>
        <taxon>Agaricomycotina</taxon>
        <taxon>Agaricomycetes</taxon>
        <taxon>Hymenochaetales</taxon>
        <taxon>Hymenochaetaceae</taxon>
        <taxon>Sanghuangporus</taxon>
    </lineage>
</organism>
<feature type="region of interest" description="Disordered" evidence="1">
    <location>
        <begin position="499"/>
        <end position="639"/>
    </location>
</feature>
<feature type="compositionally biased region" description="Polar residues" evidence="1">
    <location>
        <begin position="451"/>
        <end position="460"/>
    </location>
</feature>
<feature type="compositionally biased region" description="Low complexity" evidence="1">
    <location>
        <begin position="341"/>
        <end position="353"/>
    </location>
</feature>
<dbReference type="GO" id="GO:0003677">
    <property type="term" value="F:DNA binding"/>
    <property type="evidence" value="ECO:0007669"/>
    <property type="project" value="TreeGrafter"/>
</dbReference>
<dbReference type="OrthoDB" id="5572844at2759"/>
<dbReference type="PANTHER" id="PTHR28027">
    <property type="entry name" value="TRANSCRIPTIONAL REGULATOR MIT1"/>
    <property type="match status" value="1"/>
</dbReference>
<feature type="compositionally biased region" description="Basic and acidic residues" evidence="1">
    <location>
        <begin position="394"/>
        <end position="423"/>
    </location>
</feature>
<feature type="compositionally biased region" description="Gly residues" evidence="1">
    <location>
        <begin position="539"/>
        <end position="549"/>
    </location>
</feature>
<feature type="compositionally biased region" description="Low complexity" evidence="1">
    <location>
        <begin position="590"/>
        <end position="604"/>
    </location>
</feature>
<reference evidence="2" key="1">
    <citation type="submission" date="2016-06" db="EMBL/GenBank/DDBJ databases">
        <title>Draft Genome sequence of the fungus Inonotus baumii.</title>
        <authorList>
            <person name="Zhu H."/>
            <person name="Lin W."/>
        </authorList>
    </citation>
    <scope>NUCLEOTIDE SEQUENCE</scope>
    <source>
        <strain evidence="2">821</strain>
    </source>
</reference>
<evidence type="ECO:0000313" key="2">
    <source>
        <dbReference type="EMBL" id="OCB87788.1"/>
    </source>
</evidence>
<dbReference type="PANTHER" id="PTHR28027:SF1">
    <property type="entry name" value="CAMP INDEPENDENT REGULATORY PROTEIN (AFU_ORTHOLOGUE AFUA_3G09640)"/>
    <property type="match status" value="1"/>
</dbReference>
<protein>
    <recommendedName>
        <fullName evidence="4">cAMP-independent regulatory protein pac2</fullName>
    </recommendedName>
</protein>
<feature type="region of interest" description="Disordered" evidence="1">
    <location>
        <begin position="150"/>
        <end position="187"/>
    </location>
</feature>
<proteinExistence type="predicted"/>
<accession>A0A9Q5HXF0</accession>
<gene>
    <name evidence="2" type="ORF">A7U60_g5111</name>
</gene>
<dbReference type="InterPro" id="IPR018608">
    <property type="entry name" value="Gti1/Pac2"/>
</dbReference>
<feature type="compositionally biased region" description="Polar residues" evidence="1">
    <location>
        <begin position="509"/>
        <end position="518"/>
    </location>
</feature>